<sequence length="12" mass="1372">MICRSTANHILL</sequence>
<protein>
    <submittedName>
        <fullName evidence="1">Uncharacterized protein</fullName>
    </submittedName>
</protein>
<reference evidence="1" key="1">
    <citation type="submission" date="2014-05" db="EMBL/GenBank/DDBJ databases">
        <authorList>
            <person name="Chronopoulou M."/>
        </authorList>
    </citation>
    <scope>NUCLEOTIDE SEQUENCE</scope>
    <source>
        <tissue evidence="1">Whole organism</tissue>
    </source>
</reference>
<dbReference type="EMBL" id="HACA01025964">
    <property type="protein sequence ID" value="CDW43325.1"/>
    <property type="molecule type" value="Transcribed_RNA"/>
</dbReference>
<accession>A0A0K2UZ20</accession>
<name>A0A0K2UZ20_LEPSM</name>
<organism evidence="1">
    <name type="scientific">Lepeophtheirus salmonis</name>
    <name type="common">Salmon louse</name>
    <name type="synonym">Caligus salmonis</name>
    <dbReference type="NCBI Taxonomy" id="72036"/>
    <lineage>
        <taxon>Eukaryota</taxon>
        <taxon>Metazoa</taxon>
        <taxon>Ecdysozoa</taxon>
        <taxon>Arthropoda</taxon>
        <taxon>Crustacea</taxon>
        <taxon>Multicrustacea</taxon>
        <taxon>Hexanauplia</taxon>
        <taxon>Copepoda</taxon>
        <taxon>Siphonostomatoida</taxon>
        <taxon>Caligidae</taxon>
        <taxon>Lepeophtheirus</taxon>
    </lineage>
</organism>
<proteinExistence type="predicted"/>
<evidence type="ECO:0000313" key="1">
    <source>
        <dbReference type="EMBL" id="CDW43325.1"/>
    </source>
</evidence>